<organism evidence="1 2">
    <name type="scientific">Aspergillus homomorphus (strain CBS 101889)</name>
    <dbReference type="NCBI Taxonomy" id="1450537"/>
    <lineage>
        <taxon>Eukaryota</taxon>
        <taxon>Fungi</taxon>
        <taxon>Dikarya</taxon>
        <taxon>Ascomycota</taxon>
        <taxon>Pezizomycotina</taxon>
        <taxon>Eurotiomycetes</taxon>
        <taxon>Eurotiomycetidae</taxon>
        <taxon>Eurotiales</taxon>
        <taxon>Aspergillaceae</taxon>
        <taxon>Aspergillus</taxon>
        <taxon>Aspergillus subgen. Circumdati</taxon>
    </lineage>
</organism>
<keyword evidence="2" id="KW-1185">Reference proteome</keyword>
<protein>
    <submittedName>
        <fullName evidence="1">Uncharacterized protein</fullName>
    </submittedName>
</protein>
<gene>
    <name evidence="1" type="ORF">BO97DRAFT_415079</name>
</gene>
<evidence type="ECO:0000313" key="1">
    <source>
        <dbReference type="EMBL" id="RAL11494.1"/>
    </source>
</evidence>
<accession>A0A395HZ08</accession>
<dbReference type="RefSeq" id="XP_025550648.1">
    <property type="nucleotide sequence ID" value="XM_025696374.1"/>
</dbReference>
<reference evidence="1 2" key="1">
    <citation type="submission" date="2018-02" db="EMBL/GenBank/DDBJ databases">
        <title>The genomes of Aspergillus section Nigri reveals drivers in fungal speciation.</title>
        <authorList>
            <consortium name="DOE Joint Genome Institute"/>
            <person name="Vesth T.C."/>
            <person name="Nybo J."/>
            <person name="Theobald S."/>
            <person name="Brandl J."/>
            <person name="Frisvad J.C."/>
            <person name="Nielsen K.F."/>
            <person name="Lyhne E.K."/>
            <person name="Kogle M.E."/>
            <person name="Kuo A."/>
            <person name="Riley R."/>
            <person name="Clum A."/>
            <person name="Nolan M."/>
            <person name="Lipzen A."/>
            <person name="Salamov A."/>
            <person name="Henrissat B."/>
            <person name="Wiebenga A."/>
            <person name="De vries R.P."/>
            <person name="Grigoriev I.V."/>
            <person name="Mortensen U.H."/>
            <person name="Andersen M.R."/>
            <person name="Baker S.E."/>
        </authorList>
    </citation>
    <scope>NUCLEOTIDE SEQUENCE [LARGE SCALE GENOMIC DNA]</scope>
    <source>
        <strain evidence="1 2">CBS 101889</strain>
    </source>
</reference>
<name>A0A395HZ08_ASPHC</name>
<dbReference type="VEuPathDB" id="FungiDB:BO97DRAFT_415079"/>
<dbReference type="AlphaFoldDB" id="A0A395HZ08"/>
<dbReference type="EMBL" id="KZ824288">
    <property type="protein sequence ID" value="RAL11494.1"/>
    <property type="molecule type" value="Genomic_DNA"/>
</dbReference>
<proteinExistence type="predicted"/>
<sequence>MANLNEPRGSVHFEKEFGDFAKLGTLIIKGTVDRQNGNITGEIGVKALGVYRSLHPFAGNLHDGVHGKFATGVGYGDSSFVINIKDGAVVAQANMWEKGTQMTLFKLEELGPSYKGKLQMGEYFDEVGTTVEYGLKSHPLSMWFDFILPPSATMQMGLDKNPLPVEFIGPLSLKDGYGTYTATLLETGLDIQVSNGAMIKGKVSDKAWKETLAGSPDKCIKIEGGCRQLMG</sequence>
<dbReference type="GeneID" id="37200663"/>
<dbReference type="Proteomes" id="UP000248961">
    <property type="component" value="Unassembled WGS sequence"/>
</dbReference>
<evidence type="ECO:0000313" key="2">
    <source>
        <dbReference type="Proteomes" id="UP000248961"/>
    </source>
</evidence>